<protein>
    <submittedName>
        <fullName evidence="1">Uncharacterized protein</fullName>
    </submittedName>
</protein>
<accession>A0A6C0D3S1</accession>
<sequence>MTTTLRPVTETIDRFMKITEKSANVVLVKEREVIQWLYADLSFLPSIEKKNKSHDTKEYKIMEDEWGQNMLEKRRPDLKKHGQWTTKLGEHITEELLILMGKTPSHPRKINGYAPDTEVEDAIWEAKAQTFNTTGTAGEKILGVPFKYADVPELYGKPLKILCMGCAEKLCREHYGNLDGEKTTEKKRRFIEFYKENGIEWIGATELIEKIVANEIDANEIDANEIDINNS</sequence>
<reference evidence="1" key="1">
    <citation type="journal article" date="2020" name="Nature">
        <title>Giant virus diversity and host interactions through global metagenomics.</title>
        <authorList>
            <person name="Schulz F."/>
            <person name="Roux S."/>
            <person name="Paez-Espino D."/>
            <person name="Jungbluth S."/>
            <person name="Walsh D.A."/>
            <person name="Denef V.J."/>
            <person name="McMahon K.D."/>
            <person name="Konstantinidis K.T."/>
            <person name="Eloe-Fadrosh E.A."/>
            <person name="Kyrpides N.C."/>
            <person name="Woyke T."/>
        </authorList>
    </citation>
    <scope>NUCLEOTIDE SEQUENCE</scope>
    <source>
        <strain evidence="1">GVMAG-M-3300023174-111</strain>
    </source>
</reference>
<dbReference type="AlphaFoldDB" id="A0A6C0D3S1"/>
<evidence type="ECO:0000313" key="1">
    <source>
        <dbReference type="EMBL" id="QHT11042.1"/>
    </source>
</evidence>
<name>A0A6C0D3S1_9ZZZZ</name>
<dbReference type="EMBL" id="MN739530">
    <property type="protein sequence ID" value="QHT11042.1"/>
    <property type="molecule type" value="Genomic_DNA"/>
</dbReference>
<organism evidence="1">
    <name type="scientific">viral metagenome</name>
    <dbReference type="NCBI Taxonomy" id="1070528"/>
    <lineage>
        <taxon>unclassified sequences</taxon>
        <taxon>metagenomes</taxon>
        <taxon>organismal metagenomes</taxon>
    </lineage>
</organism>
<proteinExistence type="predicted"/>